<dbReference type="STRING" id="28200.GCA_001572935_01298"/>
<reference evidence="5 6" key="1">
    <citation type="submission" date="2018-05" db="EMBL/GenBank/DDBJ databases">
        <title>Antimicrobial susceptibility testing and genomic analysis of Arcobacter skirrowii strains and one Arcobacter butzleri isolated from German poultry farms.</title>
        <authorList>
            <person name="Haenel I."/>
            <person name="Hotzel H."/>
            <person name="Tomaso H."/>
            <person name="Busch A."/>
        </authorList>
    </citation>
    <scope>NUCLEOTIDE SEQUENCE [LARGE SCALE GENOMIC DNA]</scope>
    <source>
        <strain evidence="6">v</strain>
    </source>
</reference>
<dbReference type="InterPro" id="IPR013740">
    <property type="entry name" value="Redoxin"/>
</dbReference>
<keyword evidence="2" id="KW-0201">Cytochrome c-type biogenesis</keyword>
<dbReference type="Proteomes" id="UP000245014">
    <property type="component" value="Unassembled WGS sequence"/>
</dbReference>
<dbReference type="SUPFAM" id="SSF52833">
    <property type="entry name" value="Thioredoxin-like"/>
    <property type="match status" value="1"/>
</dbReference>
<dbReference type="InterPro" id="IPR017937">
    <property type="entry name" value="Thioredoxin_CS"/>
</dbReference>
<dbReference type="InterPro" id="IPR036249">
    <property type="entry name" value="Thioredoxin-like_sf"/>
</dbReference>
<dbReference type="EMBL" id="QEYI01000007">
    <property type="protein sequence ID" value="PWE20402.1"/>
    <property type="molecule type" value="Genomic_DNA"/>
</dbReference>
<dbReference type="InterPro" id="IPR013766">
    <property type="entry name" value="Thioredoxin_domain"/>
</dbReference>
<dbReference type="PANTHER" id="PTHR42852:SF13">
    <property type="entry name" value="PROTEIN DIPZ"/>
    <property type="match status" value="1"/>
</dbReference>
<evidence type="ECO:0000313" key="5">
    <source>
        <dbReference type="EMBL" id="PWE20402.1"/>
    </source>
</evidence>
<proteinExistence type="predicted"/>
<keyword evidence="3" id="KW-0676">Redox-active center</keyword>
<dbReference type="InterPro" id="IPR050553">
    <property type="entry name" value="Thioredoxin_ResA/DsbE_sf"/>
</dbReference>
<dbReference type="RefSeq" id="WP_066161392.1">
    <property type="nucleotide sequence ID" value="NZ_CP034309.1"/>
</dbReference>
<dbReference type="PROSITE" id="PS51352">
    <property type="entry name" value="THIOREDOXIN_2"/>
    <property type="match status" value="1"/>
</dbReference>
<organism evidence="5 6">
    <name type="scientific">Aliarcobacter skirrowii</name>
    <dbReference type="NCBI Taxonomy" id="28200"/>
    <lineage>
        <taxon>Bacteria</taxon>
        <taxon>Pseudomonadati</taxon>
        <taxon>Campylobacterota</taxon>
        <taxon>Epsilonproteobacteria</taxon>
        <taxon>Campylobacterales</taxon>
        <taxon>Arcobacteraceae</taxon>
        <taxon>Aliarcobacter</taxon>
    </lineage>
</organism>
<dbReference type="Gene3D" id="3.40.30.10">
    <property type="entry name" value="Glutaredoxin"/>
    <property type="match status" value="1"/>
</dbReference>
<gene>
    <name evidence="5" type="ORF">DF188_08000</name>
</gene>
<dbReference type="GO" id="GO:0017004">
    <property type="term" value="P:cytochrome complex assembly"/>
    <property type="evidence" value="ECO:0007669"/>
    <property type="project" value="UniProtKB-KW"/>
</dbReference>
<dbReference type="PROSITE" id="PS51257">
    <property type="entry name" value="PROKAR_LIPOPROTEIN"/>
    <property type="match status" value="1"/>
</dbReference>
<dbReference type="PANTHER" id="PTHR42852">
    <property type="entry name" value="THIOL:DISULFIDE INTERCHANGE PROTEIN DSBE"/>
    <property type="match status" value="1"/>
</dbReference>
<dbReference type="KEGG" id="ask:EI285_05910"/>
<dbReference type="GO" id="GO:0030313">
    <property type="term" value="C:cell envelope"/>
    <property type="evidence" value="ECO:0007669"/>
    <property type="project" value="UniProtKB-SubCell"/>
</dbReference>
<dbReference type="Pfam" id="PF08534">
    <property type="entry name" value="Redoxin"/>
    <property type="match status" value="1"/>
</dbReference>
<dbReference type="GO" id="GO:0016491">
    <property type="term" value="F:oxidoreductase activity"/>
    <property type="evidence" value="ECO:0007669"/>
    <property type="project" value="InterPro"/>
</dbReference>
<evidence type="ECO:0000259" key="4">
    <source>
        <dbReference type="PROSITE" id="PS51352"/>
    </source>
</evidence>
<evidence type="ECO:0000256" key="2">
    <source>
        <dbReference type="ARBA" id="ARBA00022748"/>
    </source>
</evidence>
<comment type="subcellular location">
    <subcellularLocation>
        <location evidence="1">Cell envelope</location>
    </subcellularLocation>
</comment>
<feature type="domain" description="Thioredoxin" evidence="4">
    <location>
        <begin position="28"/>
        <end position="178"/>
    </location>
</feature>
<dbReference type="AlphaFoldDB" id="A0A2U2BZA2"/>
<evidence type="ECO:0000256" key="1">
    <source>
        <dbReference type="ARBA" id="ARBA00004196"/>
    </source>
</evidence>
<accession>A0A2U2BZA2</accession>
<protein>
    <submittedName>
        <fullName evidence="5">TlpA family protein disulfide reductase</fullName>
    </submittedName>
</protein>
<dbReference type="CDD" id="cd02966">
    <property type="entry name" value="TlpA_like_family"/>
    <property type="match status" value="1"/>
</dbReference>
<sequence>MKFKILSIFIIFISIFFTACENKPKEEIKKVEEFKKYSLKTTDNSTINITLKDNKILLENSDNKIVLLNFFTTWCPACKAQFSNLVKLQDIFQNDIIIVGILLEDLKSDEELLQFITKYDINHPITNSSNGIELAKELGGIKAIPKLFILDKEGNIFETITGISPTEMLDIKIKKLLER</sequence>
<evidence type="ECO:0000313" key="6">
    <source>
        <dbReference type="Proteomes" id="UP000245014"/>
    </source>
</evidence>
<name>A0A2U2BZA2_9BACT</name>
<comment type="caution">
    <text evidence="5">The sequence shown here is derived from an EMBL/GenBank/DDBJ whole genome shotgun (WGS) entry which is preliminary data.</text>
</comment>
<evidence type="ECO:0000256" key="3">
    <source>
        <dbReference type="ARBA" id="ARBA00023284"/>
    </source>
</evidence>
<dbReference type="PROSITE" id="PS00194">
    <property type="entry name" value="THIOREDOXIN_1"/>
    <property type="match status" value="1"/>
</dbReference>